<sequence length="291" mass="34010">MATVDILESFKNINELIIAKKSILDHNGLKEIVESYSFLFISENWHINDEENKITQNISNSQLIVIDQNHEFNEIAKKQYLIVGFEKTLIILEKSLKTESYLSELLSNNSNIPICNLSNSKLSSIKNLEIPVDSIFIDEIQSFEKCFTELHEKCLISQLIAPCICGYLIKKSYLSKRMYRIEQFIYNRDLTEEEITKKDYIELRSICNGSCSICSLVYHFKRGELLVIKKNNSWKLADRELSNYREFSHPFMPAFYGISDDNIIIEFINGKTLKNIKKNEFIIPKYIQHHL</sequence>
<name>A0ABR2J322_9EUKA</name>
<reference evidence="1 2" key="1">
    <citation type="submission" date="2024-04" db="EMBL/GenBank/DDBJ databases">
        <title>Tritrichomonas musculus Genome.</title>
        <authorList>
            <person name="Alves-Ferreira E."/>
            <person name="Grigg M."/>
            <person name="Lorenzi H."/>
            <person name="Galac M."/>
        </authorList>
    </citation>
    <scope>NUCLEOTIDE SEQUENCE [LARGE SCALE GENOMIC DNA]</scope>
    <source>
        <strain evidence="1 2">EAF2021</strain>
    </source>
</reference>
<protein>
    <recommendedName>
        <fullName evidence="3">Protein kinase domain-containing protein</fullName>
    </recommendedName>
</protein>
<gene>
    <name evidence="1" type="ORF">M9Y10_007928</name>
</gene>
<evidence type="ECO:0000313" key="2">
    <source>
        <dbReference type="Proteomes" id="UP001470230"/>
    </source>
</evidence>
<keyword evidence="2" id="KW-1185">Reference proteome</keyword>
<dbReference type="Proteomes" id="UP001470230">
    <property type="component" value="Unassembled WGS sequence"/>
</dbReference>
<dbReference type="SUPFAM" id="SSF56112">
    <property type="entry name" value="Protein kinase-like (PK-like)"/>
    <property type="match status" value="1"/>
</dbReference>
<dbReference type="InterPro" id="IPR011009">
    <property type="entry name" value="Kinase-like_dom_sf"/>
</dbReference>
<evidence type="ECO:0008006" key="3">
    <source>
        <dbReference type="Google" id="ProtNLM"/>
    </source>
</evidence>
<dbReference type="EMBL" id="JAPFFF010000013">
    <property type="protein sequence ID" value="KAK8872166.1"/>
    <property type="molecule type" value="Genomic_DNA"/>
</dbReference>
<organism evidence="1 2">
    <name type="scientific">Tritrichomonas musculus</name>
    <dbReference type="NCBI Taxonomy" id="1915356"/>
    <lineage>
        <taxon>Eukaryota</taxon>
        <taxon>Metamonada</taxon>
        <taxon>Parabasalia</taxon>
        <taxon>Tritrichomonadida</taxon>
        <taxon>Tritrichomonadidae</taxon>
        <taxon>Tritrichomonas</taxon>
    </lineage>
</organism>
<accession>A0ABR2J322</accession>
<evidence type="ECO:0000313" key="1">
    <source>
        <dbReference type="EMBL" id="KAK8872166.1"/>
    </source>
</evidence>
<comment type="caution">
    <text evidence="1">The sequence shown here is derived from an EMBL/GenBank/DDBJ whole genome shotgun (WGS) entry which is preliminary data.</text>
</comment>
<proteinExistence type="predicted"/>